<protein>
    <recommendedName>
        <fullName evidence="3">DUF3307 domain-containing protein</fullName>
    </recommendedName>
</protein>
<evidence type="ECO:0000313" key="1">
    <source>
        <dbReference type="EMBL" id="GAA2517958.1"/>
    </source>
</evidence>
<sequence length="154" mass="16532">MLSDPHTELAAIGGVFAALFAAHQVGDYWVQTDHQAVTKARPGWVGRLACATHVTTYTLTACVALVFLAAATGWRPDVDSAVTGLLISAVSHYVADRRAVVAWLVEHANLARFYVLGAPRPDRDDNPTLGTGAHALDQSWHIGWLFLSALFIAA</sequence>
<gene>
    <name evidence="1" type="ORF">GCM10010201_13510</name>
</gene>
<dbReference type="EMBL" id="BAAARY010000005">
    <property type="protein sequence ID" value="GAA2517958.1"/>
    <property type="molecule type" value="Genomic_DNA"/>
</dbReference>
<keyword evidence="2" id="KW-1185">Reference proteome</keyword>
<dbReference type="RefSeq" id="WP_344169955.1">
    <property type="nucleotide sequence ID" value="NZ_BAAARY010000005.1"/>
</dbReference>
<dbReference type="Proteomes" id="UP001499978">
    <property type="component" value="Unassembled WGS sequence"/>
</dbReference>
<evidence type="ECO:0000313" key="2">
    <source>
        <dbReference type="Proteomes" id="UP001499978"/>
    </source>
</evidence>
<accession>A0ABP6AL03</accession>
<dbReference type="Pfam" id="PF11750">
    <property type="entry name" value="DUF3307"/>
    <property type="match status" value="1"/>
</dbReference>
<evidence type="ECO:0008006" key="3">
    <source>
        <dbReference type="Google" id="ProtNLM"/>
    </source>
</evidence>
<dbReference type="InterPro" id="IPR021737">
    <property type="entry name" value="Phage_phiKZ_Orf197"/>
</dbReference>
<organism evidence="1 2">
    <name type="scientific">Pilimelia columellifera subsp. columellifera</name>
    <dbReference type="NCBI Taxonomy" id="706583"/>
    <lineage>
        <taxon>Bacteria</taxon>
        <taxon>Bacillati</taxon>
        <taxon>Actinomycetota</taxon>
        <taxon>Actinomycetes</taxon>
        <taxon>Micromonosporales</taxon>
        <taxon>Micromonosporaceae</taxon>
        <taxon>Pilimelia</taxon>
    </lineage>
</organism>
<proteinExistence type="predicted"/>
<name>A0ABP6AL03_9ACTN</name>
<comment type="caution">
    <text evidence="1">The sequence shown here is derived from an EMBL/GenBank/DDBJ whole genome shotgun (WGS) entry which is preliminary data.</text>
</comment>
<reference evidence="2" key="1">
    <citation type="journal article" date="2019" name="Int. J. Syst. Evol. Microbiol.">
        <title>The Global Catalogue of Microorganisms (GCM) 10K type strain sequencing project: providing services to taxonomists for standard genome sequencing and annotation.</title>
        <authorList>
            <consortium name="The Broad Institute Genomics Platform"/>
            <consortium name="The Broad Institute Genome Sequencing Center for Infectious Disease"/>
            <person name="Wu L."/>
            <person name="Ma J."/>
        </authorList>
    </citation>
    <scope>NUCLEOTIDE SEQUENCE [LARGE SCALE GENOMIC DNA]</scope>
    <source>
        <strain evidence="2">JCM 3367</strain>
    </source>
</reference>